<proteinExistence type="predicted"/>
<protein>
    <recommendedName>
        <fullName evidence="4">Type IV fimbrial biogenesis protein PilY1</fullName>
    </recommendedName>
</protein>
<keyword evidence="3" id="KW-1185">Reference proteome</keyword>
<evidence type="ECO:0000313" key="2">
    <source>
        <dbReference type="EMBL" id="AKV01340.1"/>
    </source>
</evidence>
<dbReference type="KEGG" id="llu:AKJ09_08003"/>
<dbReference type="STRING" id="1391654.AKJ09_08003"/>
<accession>A0A0K1Q7G6</accession>
<evidence type="ECO:0008006" key="4">
    <source>
        <dbReference type="Google" id="ProtNLM"/>
    </source>
</evidence>
<evidence type="ECO:0000313" key="3">
    <source>
        <dbReference type="Proteomes" id="UP000064967"/>
    </source>
</evidence>
<dbReference type="Proteomes" id="UP000064967">
    <property type="component" value="Chromosome"/>
</dbReference>
<organism evidence="2 3">
    <name type="scientific">Labilithrix luteola</name>
    <dbReference type="NCBI Taxonomy" id="1391654"/>
    <lineage>
        <taxon>Bacteria</taxon>
        <taxon>Pseudomonadati</taxon>
        <taxon>Myxococcota</taxon>
        <taxon>Polyangia</taxon>
        <taxon>Polyangiales</taxon>
        <taxon>Labilitrichaceae</taxon>
        <taxon>Labilithrix</taxon>
    </lineage>
</organism>
<name>A0A0K1Q7G6_9BACT</name>
<sequence>MPDAEAPIDARSDATTDAPSCSPSGWCPTTLPDTNLTLRDISVLPGRAFAVAESPNLGVKVLEWAESAASWSYIDDNTQNESGRGAYVGKIWSPNENEIYFTVAPHTVYHGKRNLGAPPQQKSWTWTSQQLESRIPAYDSPGMDYFPNHYFGRPKSSATNSEFTALGVFGTSAGDVYAWYGNAIYHLASDAAGNAAWVVEYVADDLDRDDEQLFFLGATATGQNELWFVGGRGGSVWDSRNCAIVVTKRLGEYRRIADATAQMGGGFPPLPAKCEARAGTILVDSATGWLTDVLATSGSTVVALNGGRNIARISSNGGAYSVEASPIPRVRAWDESAYLSMWTAPGQPLWLGGLKLVVQNKDVWGAGEYEISSISLNGGWLNAAIYQIRGSSDLDLWAVGAGYALHKTTP</sequence>
<gene>
    <name evidence="2" type="ORF">AKJ09_08003</name>
</gene>
<evidence type="ECO:0000256" key="1">
    <source>
        <dbReference type="SAM" id="MobiDB-lite"/>
    </source>
</evidence>
<reference evidence="2 3" key="1">
    <citation type="submission" date="2015-08" db="EMBL/GenBank/DDBJ databases">
        <authorList>
            <person name="Babu N.S."/>
            <person name="Beckwith C.J."/>
            <person name="Beseler K.G."/>
            <person name="Brison A."/>
            <person name="Carone J.V."/>
            <person name="Caskin T.P."/>
            <person name="Diamond M."/>
            <person name="Durham M.E."/>
            <person name="Foxe J.M."/>
            <person name="Go M."/>
            <person name="Henderson B.A."/>
            <person name="Jones I.B."/>
            <person name="McGettigan J.A."/>
            <person name="Micheletti S.J."/>
            <person name="Nasrallah M.E."/>
            <person name="Ortiz D."/>
            <person name="Piller C.R."/>
            <person name="Privatt S.R."/>
            <person name="Schneider S.L."/>
            <person name="Sharp S."/>
            <person name="Smith T.C."/>
            <person name="Stanton J.D."/>
            <person name="Ullery H.E."/>
            <person name="Wilson R.J."/>
            <person name="Serrano M.G."/>
            <person name="Buck G."/>
            <person name="Lee V."/>
            <person name="Wang Y."/>
            <person name="Carvalho R."/>
            <person name="Voegtly L."/>
            <person name="Shi R."/>
            <person name="Duckworth R."/>
            <person name="Johnson A."/>
            <person name="Loviza R."/>
            <person name="Walstead R."/>
            <person name="Shah Z."/>
            <person name="Kiflezghi M."/>
            <person name="Wade K."/>
            <person name="Ball S.L."/>
            <person name="Bradley K.W."/>
            <person name="Asai D.J."/>
            <person name="Bowman C.A."/>
            <person name="Russell D.A."/>
            <person name="Pope W.H."/>
            <person name="Jacobs-Sera D."/>
            <person name="Hendrix R.W."/>
            <person name="Hatfull G.F."/>
        </authorList>
    </citation>
    <scope>NUCLEOTIDE SEQUENCE [LARGE SCALE GENOMIC DNA]</scope>
    <source>
        <strain evidence="2 3">DSM 27648</strain>
    </source>
</reference>
<dbReference type="EMBL" id="CP012333">
    <property type="protein sequence ID" value="AKV01340.1"/>
    <property type="molecule type" value="Genomic_DNA"/>
</dbReference>
<dbReference type="AlphaFoldDB" id="A0A0K1Q7G6"/>
<feature type="region of interest" description="Disordered" evidence="1">
    <location>
        <begin position="1"/>
        <end position="26"/>
    </location>
</feature>